<keyword evidence="1" id="KW-1277">Toxin-antitoxin system</keyword>
<dbReference type="Gene3D" id="3.30.2310.20">
    <property type="entry name" value="RelE-like"/>
    <property type="match status" value="1"/>
</dbReference>
<proteinExistence type="predicted"/>
<keyword evidence="3" id="KW-1185">Reference proteome</keyword>
<evidence type="ECO:0000313" key="3">
    <source>
        <dbReference type="Proteomes" id="UP000036908"/>
    </source>
</evidence>
<protein>
    <recommendedName>
        <fullName evidence="4">Plasmid stabilization protein</fullName>
    </recommendedName>
</protein>
<reference evidence="3" key="1">
    <citation type="submission" date="2014-11" db="EMBL/GenBank/DDBJ databases">
        <title>Genome sequencing of Roseivirga sp. D-25.</title>
        <authorList>
            <person name="Selvaratnam C."/>
            <person name="Thevarajoo S."/>
            <person name="Goh K.M."/>
            <person name="Eee R."/>
            <person name="Chan K.-G."/>
            <person name="Chong C.S."/>
        </authorList>
    </citation>
    <scope>NUCLEOTIDE SEQUENCE [LARGE SCALE GENOMIC DNA]</scope>
    <source>
        <strain evidence="3">D-25</strain>
    </source>
</reference>
<comment type="caution">
    <text evidence="2">The sequence shown here is derived from an EMBL/GenBank/DDBJ whole genome shotgun (WGS) entry which is preliminary data.</text>
</comment>
<evidence type="ECO:0000313" key="2">
    <source>
        <dbReference type="EMBL" id="KOF04567.1"/>
    </source>
</evidence>
<organism evidence="2 3">
    <name type="scientific">Roseivirga seohaensis subsp. aquiponti</name>
    <dbReference type="NCBI Taxonomy" id="1566026"/>
    <lineage>
        <taxon>Bacteria</taxon>
        <taxon>Pseudomonadati</taxon>
        <taxon>Bacteroidota</taxon>
        <taxon>Cytophagia</taxon>
        <taxon>Cytophagales</taxon>
        <taxon>Roseivirgaceae</taxon>
        <taxon>Roseivirga</taxon>
    </lineage>
</organism>
<name>A0A0L8AQW9_9BACT</name>
<dbReference type="Proteomes" id="UP000036908">
    <property type="component" value="Unassembled WGS sequence"/>
</dbReference>
<dbReference type="Pfam" id="PF05016">
    <property type="entry name" value="ParE_toxin"/>
    <property type="match status" value="1"/>
</dbReference>
<accession>A0A0L8AQW9</accession>
<evidence type="ECO:0000256" key="1">
    <source>
        <dbReference type="ARBA" id="ARBA00022649"/>
    </source>
</evidence>
<evidence type="ECO:0008006" key="4">
    <source>
        <dbReference type="Google" id="ProtNLM"/>
    </source>
</evidence>
<dbReference type="RefSeq" id="WP_053221717.1">
    <property type="nucleotide sequence ID" value="NZ_JSVA01000001.1"/>
</dbReference>
<dbReference type="PATRIC" id="fig|1566026.4.peg.95"/>
<dbReference type="EMBL" id="JSVA01000001">
    <property type="protein sequence ID" value="KOF04567.1"/>
    <property type="molecule type" value="Genomic_DNA"/>
</dbReference>
<sequence length="98" mass="11758">MALEIVWTKRAIAGFDNTIKYLEKNFTDKEVKRFVKQSTEFFELLKLYPEMLEKTEKQENVYRGPINKYTILTYRLVKKTNQIQLINIRSARRKPLKG</sequence>
<dbReference type="InterPro" id="IPR007712">
    <property type="entry name" value="RelE/ParE_toxin"/>
</dbReference>
<dbReference type="OrthoDB" id="963196at2"/>
<gene>
    <name evidence="2" type="ORF">OB69_00450</name>
</gene>
<dbReference type="InterPro" id="IPR035093">
    <property type="entry name" value="RelE/ParE_toxin_dom_sf"/>
</dbReference>
<dbReference type="AlphaFoldDB" id="A0A0L8AQW9"/>